<reference evidence="4 5" key="1">
    <citation type="journal article" date="2013" name="ISME J.">
        <title>A metabolic model for members of the genus Tetrasphaera involved in enhanced biological phosphorus removal.</title>
        <authorList>
            <person name="Kristiansen R."/>
            <person name="Nguyen H.T.T."/>
            <person name="Saunders A.M."/>
            <person name="Nielsen J.L."/>
            <person name="Wimmer R."/>
            <person name="Le V.Q."/>
            <person name="McIlroy S.J."/>
            <person name="Petrovski S."/>
            <person name="Seviour R.J."/>
            <person name="Calteau A."/>
            <person name="Nielsen K.L."/>
            <person name="Nielsen P.H."/>
        </authorList>
    </citation>
    <scope>NUCLEOTIDE SEQUENCE [LARGE SCALE GENOMIC DNA]</scope>
    <source>
        <strain evidence="4 5">T1-X7</strain>
    </source>
</reference>
<dbReference type="InterPro" id="IPR050861">
    <property type="entry name" value="Dihydroxyacetone_Kinase"/>
</dbReference>
<dbReference type="Pfam" id="PF02734">
    <property type="entry name" value="Dak2"/>
    <property type="match status" value="1"/>
</dbReference>
<dbReference type="GO" id="GO:0019563">
    <property type="term" value="P:glycerol catabolic process"/>
    <property type="evidence" value="ECO:0007669"/>
    <property type="project" value="TreeGrafter"/>
</dbReference>
<name>A0A077M1K9_9MICO</name>
<dbReference type="InterPro" id="IPR036117">
    <property type="entry name" value="DhaL_dom_sf"/>
</dbReference>
<dbReference type="EMBL" id="CAJB01000413">
    <property type="protein sequence ID" value="CCH80183.1"/>
    <property type="molecule type" value="Genomic_DNA"/>
</dbReference>
<comment type="caution">
    <text evidence="4">The sequence shown here is derived from an EMBL/GenBank/DDBJ whole genome shotgun (WGS) entry which is preliminary data.</text>
</comment>
<dbReference type="GO" id="GO:0005829">
    <property type="term" value="C:cytosol"/>
    <property type="evidence" value="ECO:0007669"/>
    <property type="project" value="TreeGrafter"/>
</dbReference>
<dbReference type="GO" id="GO:0004371">
    <property type="term" value="F:glycerone kinase activity"/>
    <property type="evidence" value="ECO:0007669"/>
    <property type="project" value="InterPro"/>
</dbReference>
<protein>
    <submittedName>
        <fullName evidence="4">Dihydroxyacetone kinase, C-terminal domain</fullName>
    </submittedName>
</protein>
<dbReference type="SMART" id="SM01120">
    <property type="entry name" value="Dak2"/>
    <property type="match status" value="1"/>
</dbReference>
<dbReference type="InterPro" id="IPR012737">
    <property type="entry name" value="DhaK_L_YcgS"/>
</dbReference>
<accession>A0A077M1K9</accession>
<dbReference type="OrthoDB" id="9800291at2"/>
<keyword evidence="1" id="KW-0808">Transferase</keyword>
<keyword evidence="5" id="KW-1185">Reference proteome</keyword>
<feature type="domain" description="DhaL" evidence="3">
    <location>
        <begin position="13"/>
        <end position="211"/>
    </location>
</feature>
<evidence type="ECO:0000313" key="5">
    <source>
        <dbReference type="Proteomes" id="UP000035721"/>
    </source>
</evidence>
<dbReference type="Gene3D" id="1.25.40.340">
    <property type="match status" value="1"/>
</dbReference>
<evidence type="ECO:0000259" key="3">
    <source>
        <dbReference type="PROSITE" id="PS51480"/>
    </source>
</evidence>
<evidence type="ECO:0000256" key="2">
    <source>
        <dbReference type="ARBA" id="ARBA00022777"/>
    </source>
</evidence>
<dbReference type="PANTHER" id="PTHR28629">
    <property type="entry name" value="TRIOKINASE/FMN CYCLASE"/>
    <property type="match status" value="1"/>
</dbReference>
<dbReference type="PROSITE" id="PS51480">
    <property type="entry name" value="DHAL"/>
    <property type="match status" value="1"/>
</dbReference>
<evidence type="ECO:0000313" key="4">
    <source>
        <dbReference type="EMBL" id="CCH80183.1"/>
    </source>
</evidence>
<organism evidence="4 5">
    <name type="scientific">Nostocoides japonicum T1-X7</name>
    <dbReference type="NCBI Taxonomy" id="1194083"/>
    <lineage>
        <taxon>Bacteria</taxon>
        <taxon>Bacillati</taxon>
        <taxon>Actinomycetota</taxon>
        <taxon>Actinomycetes</taxon>
        <taxon>Micrococcales</taxon>
        <taxon>Intrasporangiaceae</taxon>
        <taxon>Nostocoides</taxon>
    </lineage>
</organism>
<dbReference type="PANTHER" id="PTHR28629:SF4">
    <property type="entry name" value="TRIOKINASE_FMN CYCLASE"/>
    <property type="match status" value="1"/>
</dbReference>
<proteinExistence type="predicted"/>
<dbReference type="NCBIfam" id="TIGR02365">
    <property type="entry name" value="dha_L_ycgS"/>
    <property type="match status" value="1"/>
</dbReference>
<dbReference type="SUPFAM" id="SSF101473">
    <property type="entry name" value="DhaL-like"/>
    <property type="match status" value="1"/>
</dbReference>
<dbReference type="FunFam" id="1.25.40.340:FF:000002">
    <property type="entry name" value="Dihydroxyacetone kinase, L subunit"/>
    <property type="match status" value="1"/>
</dbReference>
<gene>
    <name evidence="4" type="primary">dhaL</name>
    <name evidence="4" type="ORF">BN12_790012</name>
</gene>
<dbReference type="STRING" id="1194083.BN12_790012"/>
<dbReference type="Proteomes" id="UP000035721">
    <property type="component" value="Unassembled WGS sequence"/>
</dbReference>
<sequence>MGSRADPGTVEVAQLVAWLETFGRLVHEERDHLTALDAAIGDADHGLNLDRGMRAVVERLHADRPATVDALFKTVGMTLVSTVGGASGPLYGTFFLRFGTAAGPVDELDAAGLATALRAGVGGVVARGKAEPGDKTMVDALEPAVTAYERAVGSGPEHAAAAASEAAEAGRDATIPMVARKGRASYLAERSAGHLDPGATSSALLLRALADALAGTLPETTDGRA</sequence>
<evidence type="ECO:0000256" key="1">
    <source>
        <dbReference type="ARBA" id="ARBA00022679"/>
    </source>
</evidence>
<dbReference type="AlphaFoldDB" id="A0A077M1K9"/>
<keyword evidence="2 4" id="KW-0418">Kinase</keyword>
<dbReference type="InterPro" id="IPR004007">
    <property type="entry name" value="DhaL_dom"/>
</dbReference>
<dbReference type="RefSeq" id="WP_048552203.1">
    <property type="nucleotide sequence ID" value="NZ_HF570958.1"/>
</dbReference>